<name>A0A1W6L5B9_9BURK</name>
<dbReference type="PANTHER" id="PTHR34846:SF11">
    <property type="entry name" value="4-CARBOXYMUCONOLACTONE DECARBOXYLASE FAMILY PROTEIN (AFU_ORTHOLOGUE AFUA_6G11590)"/>
    <property type="match status" value="1"/>
</dbReference>
<dbReference type="AlphaFoldDB" id="A0A1W6L5B9"/>
<dbReference type="InterPro" id="IPR029032">
    <property type="entry name" value="AhpD-like"/>
</dbReference>
<keyword evidence="3" id="KW-1185">Reference proteome</keyword>
<evidence type="ECO:0000259" key="1">
    <source>
        <dbReference type="Pfam" id="PF02627"/>
    </source>
</evidence>
<dbReference type="EMBL" id="CP015118">
    <property type="protein sequence ID" value="ARN19412.1"/>
    <property type="molecule type" value="Genomic_DNA"/>
</dbReference>
<evidence type="ECO:0000313" key="2">
    <source>
        <dbReference type="EMBL" id="ARN19412.1"/>
    </source>
</evidence>
<dbReference type="SUPFAM" id="SSF69118">
    <property type="entry name" value="AhpD-like"/>
    <property type="match status" value="1"/>
</dbReference>
<protein>
    <submittedName>
        <fullName evidence="2">Carboxymuconolactone decarboxylase</fullName>
    </submittedName>
</protein>
<dbReference type="RefSeq" id="WP_085749669.1">
    <property type="nucleotide sequence ID" value="NZ_BSPR01000002.1"/>
</dbReference>
<dbReference type="PANTHER" id="PTHR34846">
    <property type="entry name" value="4-CARBOXYMUCONOLACTONE DECARBOXYLASE FAMILY PROTEIN (AFU_ORTHOLOGUE AFUA_6G11590)"/>
    <property type="match status" value="1"/>
</dbReference>
<reference evidence="2 3" key="1">
    <citation type="submission" date="2016-04" db="EMBL/GenBank/DDBJ databases">
        <title>Complete genome sequence of natural rubber-degrading, novel Gram-negative bacterium, Rhizobacter gummiphilus strain NS21.</title>
        <authorList>
            <person name="Tabata M."/>
            <person name="Kasai D."/>
            <person name="Fukuda M."/>
        </authorList>
    </citation>
    <scope>NUCLEOTIDE SEQUENCE [LARGE SCALE GENOMIC DNA]</scope>
    <source>
        <strain evidence="2 3">NS21</strain>
    </source>
</reference>
<organism evidence="2 3">
    <name type="scientific">Piscinibacter gummiphilus</name>
    <dbReference type="NCBI Taxonomy" id="946333"/>
    <lineage>
        <taxon>Bacteria</taxon>
        <taxon>Pseudomonadati</taxon>
        <taxon>Pseudomonadota</taxon>
        <taxon>Betaproteobacteria</taxon>
        <taxon>Burkholderiales</taxon>
        <taxon>Sphaerotilaceae</taxon>
        <taxon>Piscinibacter</taxon>
    </lineage>
</organism>
<dbReference type="KEGG" id="rgu:A4W93_05510"/>
<sequence length="178" mass="19814">MARIPYVEPEQMPAAYAELLKSRNPLNLYRMLPHAVDAASPFLALGGSLLRNSALDPVLREIAILRVGLLSHASYEVHQHRRVARAAGMPEDVLAAIADGPDAPAFDDLQRLVMRFTDEVVQRVKASDVLFDAVRARLGDRQVAELVLTIGFYMMVSRFLENFEVDIEADTEAREAVQ</sequence>
<feature type="domain" description="Carboxymuconolactone decarboxylase-like" evidence="1">
    <location>
        <begin position="41"/>
        <end position="118"/>
    </location>
</feature>
<accession>A0A1W6L5B9</accession>
<gene>
    <name evidence="2" type="ORF">A4W93_05510</name>
</gene>
<proteinExistence type="predicted"/>
<dbReference type="GO" id="GO:0051920">
    <property type="term" value="F:peroxiredoxin activity"/>
    <property type="evidence" value="ECO:0007669"/>
    <property type="project" value="InterPro"/>
</dbReference>
<dbReference type="OrthoDB" id="4704294at2"/>
<dbReference type="Proteomes" id="UP000193427">
    <property type="component" value="Chromosome"/>
</dbReference>
<evidence type="ECO:0000313" key="3">
    <source>
        <dbReference type="Proteomes" id="UP000193427"/>
    </source>
</evidence>
<dbReference type="STRING" id="946333.A4W93_05510"/>
<dbReference type="Pfam" id="PF02627">
    <property type="entry name" value="CMD"/>
    <property type="match status" value="1"/>
</dbReference>
<dbReference type="InterPro" id="IPR003779">
    <property type="entry name" value="CMD-like"/>
</dbReference>
<dbReference type="Gene3D" id="1.20.1290.10">
    <property type="entry name" value="AhpD-like"/>
    <property type="match status" value="1"/>
</dbReference>